<dbReference type="InterPro" id="IPR011712">
    <property type="entry name" value="Sig_transdc_His_kin_sub3_dim/P"/>
</dbReference>
<keyword evidence="10" id="KW-1133">Transmembrane helix</keyword>
<dbReference type="Gene3D" id="3.30.565.10">
    <property type="entry name" value="Histidine kinase-like ATPase, C-terminal domain"/>
    <property type="match status" value="1"/>
</dbReference>
<keyword evidence="6 13" id="KW-0418">Kinase</keyword>
<evidence type="ECO:0000256" key="7">
    <source>
        <dbReference type="ARBA" id="ARBA00022840"/>
    </source>
</evidence>
<proteinExistence type="predicted"/>
<evidence type="ECO:0000256" key="4">
    <source>
        <dbReference type="ARBA" id="ARBA00022679"/>
    </source>
</evidence>
<keyword evidence="4" id="KW-0808">Transferase</keyword>
<dbReference type="Pfam" id="PF02518">
    <property type="entry name" value="HATPase_c"/>
    <property type="match status" value="1"/>
</dbReference>
<feature type="transmembrane region" description="Helical" evidence="10">
    <location>
        <begin position="112"/>
        <end position="129"/>
    </location>
</feature>
<name>A0ABV6S0N4_9GAMM</name>
<dbReference type="Pfam" id="PF07730">
    <property type="entry name" value="HisKA_3"/>
    <property type="match status" value="1"/>
</dbReference>
<dbReference type="EC" id="2.7.13.3" evidence="2"/>
<keyword evidence="10" id="KW-0812">Transmembrane</keyword>
<feature type="coiled-coil region" evidence="9">
    <location>
        <begin position="153"/>
        <end position="180"/>
    </location>
</feature>
<feature type="domain" description="Histidine kinase/HSP90-like ATPase" evidence="11">
    <location>
        <begin position="298"/>
        <end position="383"/>
    </location>
</feature>
<keyword evidence="3" id="KW-0597">Phosphoprotein</keyword>
<accession>A0ABV6S0N4</accession>
<dbReference type="EMBL" id="JBHLTG010000018">
    <property type="protein sequence ID" value="MFC0682787.1"/>
    <property type="molecule type" value="Genomic_DNA"/>
</dbReference>
<comment type="caution">
    <text evidence="13">The sequence shown here is derived from an EMBL/GenBank/DDBJ whole genome shotgun (WGS) entry which is preliminary data.</text>
</comment>
<evidence type="ECO:0000256" key="8">
    <source>
        <dbReference type="ARBA" id="ARBA00023012"/>
    </source>
</evidence>
<dbReference type="Gene3D" id="1.20.5.1930">
    <property type="match status" value="1"/>
</dbReference>
<keyword evidence="14" id="KW-1185">Reference proteome</keyword>
<evidence type="ECO:0000313" key="14">
    <source>
        <dbReference type="Proteomes" id="UP001589896"/>
    </source>
</evidence>
<keyword evidence="9" id="KW-0175">Coiled coil</keyword>
<dbReference type="InterPro" id="IPR050482">
    <property type="entry name" value="Sensor_HK_TwoCompSys"/>
</dbReference>
<keyword evidence="5" id="KW-0547">Nucleotide-binding</keyword>
<keyword evidence="8" id="KW-0902">Two-component regulatory system</keyword>
<dbReference type="RefSeq" id="WP_386677143.1">
    <property type="nucleotide sequence ID" value="NZ_JBHLTG010000018.1"/>
</dbReference>
<evidence type="ECO:0000313" key="13">
    <source>
        <dbReference type="EMBL" id="MFC0682787.1"/>
    </source>
</evidence>
<feature type="transmembrane region" description="Helical" evidence="10">
    <location>
        <begin position="69"/>
        <end position="100"/>
    </location>
</feature>
<evidence type="ECO:0000256" key="6">
    <source>
        <dbReference type="ARBA" id="ARBA00022777"/>
    </source>
</evidence>
<feature type="transmembrane region" description="Helical" evidence="10">
    <location>
        <begin position="41"/>
        <end position="57"/>
    </location>
</feature>
<protein>
    <recommendedName>
        <fullName evidence="2">histidine kinase</fullName>
        <ecNumber evidence="2">2.7.13.3</ecNumber>
    </recommendedName>
</protein>
<evidence type="ECO:0000259" key="12">
    <source>
        <dbReference type="Pfam" id="PF07730"/>
    </source>
</evidence>
<evidence type="ECO:0000256" key="9">
    <source>
        <dbReference type="SAM" id="Coils"/>
    </source>
</evidence>
<dbReference type="PANTHER" id="PTHR24421">
    <property type="entry name" value="NITRATE/NITRITE SENSOR PROTEIN NARX-RELATED"/>
    <property type="match status" value="1"/>
</dbReference>
<gene>
    <name evidence="13" type="ORF">ACFFGH_33565</name>
</gene>
<evidence type="ECO:0000256" key="2">
    <source>
        <dbReference type="ARBA" id="ARBA00012438"/>
    </source>
</evidence>
<feature type="domain" description="Signal transduction histidine kinase subgroup 3 dimerisation and phosphoacceptor" evidence="12">
    <location>
        <begin position="185"/>
        <end position="251"/>
    </location>
</feature>
<comment type="catalytic activity">
    <reaction evidence="1">
        <text>ATP + protein L-histidine = ADP + protein N-phospho-L-histidine.</text>
        <dbReference type="EC" id="2.7.13.3"/>
    </reaction>
</comment>
<organism evidence="13 14">
    <name type="scientific">Lysobacter korlensis</name>
    <dbReference type="NCBI Taxonomy" id="553636"/>
    <lineage>
        <taxon>Bacteria</taxon>
        <taxon>Pseudomonadati</taxon>
        <taxon>Pseudomonadota</taxon>
        <taxon>Gammaproteobacteria</taxon>
        <taxon>Lysobacterales</taxon>
        <taxon>Lysobacteraceae</taxon>
        <taxon>Lysobacter</taxon>
    </lineage>
</organism>
<keyword evidence="10" id="KW-0472">Membrane</keyword>
<sequence length="384" mass="41184">MRRFLPLARRHGFDVLIVLLTGAAMLELVIRHPADSPQERLWFQVVAIGIIVLPLFARQRFPVGAPMAYWLLAVSASFVDGRLIPGTTSVFVLTMAAAFLLGGARSVRQAQLGLAVVVGGAAVVVYNLPTHTATQLVFIPLLFGVCWFAGFAVRQRGDRAEAAEERAARAERERQSSARIAVAEERARIARELHDIVAHAVSVMVLQTGAVRHRLPDAFPEEKDALRGVEDTGRRALTEMRHLLGALRRDDEAAELGPQPGLAGLDALLEEVRGAGLPVRLDVHGDPIPLPGPIDLAAYRIAQEGLTNVLKHARASRADVVVGYAPAELRVEIRDDGDGPQPGDGLGHGLIGVRERVKIYGGELAAGPGPEGGFVLSARLPLDG</sequence>
<dbReference type="InterPro" id="IPR003594">
    <property type="entry name" value="HATPase_dom"/>
</dbReference>
<keyword evidence="7" id="KW-0067">ATP-binding</keyword>
<feature type="transmembrane region" description="Helical" evidence="10">
    <location>
        <begin position="12"/>
        <end position="29"/>
    </location>
</feature>
<feature type="transmembrane region" description="Helical" evidence="10">
    <location>
        <begin position="135"/>
        <end position="153"/>
    </location>
</feature>
<reference evidence="13 14" key="1">
    <citation type="submission" date="2024-09" db="EMBL/GenBank/DDBJ databases">
        <authorList>
            <person name="Sun Q."/>
            <person name="Mori K."/>
        </authorList>
    </citation>
    <scope>NUCLEOTIDE SEQUENCE [LARGE SCALE GENOMIC DNA]</scope>
    <source>
        <strain evidence="13 14">KCTC 23076</strain>
    </source>
</reference>
<dbReference type="PANTHER" id="PTHR24421:SF10">
    <property type="entry name" value="NITRATE_NITRITE SENSOR PROTEIN NARQ"/>
    <property type="match status" value="1"/>
</dbReference>
<evidence type="ECO:0000256" key="3">
    <source>
        <dbReference type="ARBA" id="ARBA00022553"/>
    </source>
</evidence>
<dbReference type="SUPFAM" id="SSF55874">
    <property type="entry name" value="ATPase domain of HSP90 chaperone/DNA topoisomerase II/histidine kinase"/>
    <property type="match status" value="1"/>
</dbReference>
<dbReference type="Proteomes" id="UP001589896">
    <property type="component" value="Unassembled WGS sequence"/>
</dbReference>
<evidence type="ECO:0000256" key="1">
    <source>
        <dbReference type="ARBA" id="ARBA00000085"/>
    </source>
</evidence>
<dbReference type="CDD" id="cd16917">
    <property type="entry name" value="HATPase_UhpB-NarQ-NarX-like"/>
    <property type="match status" value="1"/>
</dbReference>
<evidence type="ECO:0000259" key="11">
    <source>
        <dbReference type="Pfam" id="PF02518"/>
    </source>
</evidence>
<evidence type="ECO:0000256" key="10">
    <source>
        <dbReference type="SAM" id="Phobius"/>
    </source>
</evidence>
<dbReference type="GO" id="GO:0016301">
    <property type="term" value="F:kinase activity"/>
    <property type="evidence" value="ECO:0007669"/>
    <property type="project" value="UniProtKB-KW"/>
</dbReference>
<dbReference type="InterPro" id="IPR036890">
    <property type="entry name" value="HATPase_C_sf"/>
</dbReference>
<evidence type="ECO:0000256" key="5">
    <source>
        <dbReference type="ARBA" id="ARBA00022741"/>
    </source>
</evidence>